<dbReference type="PANTHER" id="PTHR11482">
    <property type="entry name" value="ARGININE/DIAMINOPIMELATE/ORNITHINE DECARBOXYLASE"/>
    <property type="match status" value="1"/>
</dbReference>
<dbReference type="PRINTS" id="PR01182">
    <property type="entry name" value="ORNDCRBXLASE"/>
</dbReference>
<evidence type="ECO:0000256" key="5">
    <source>
        <dbReference type="ARBA" id="ARBA00034115"/>
    </source>
</evidence>
<keyword evidence="4" id="KW-0456">Lyase</keyword>
<evidence type="ECO:0000256" key="7">
    <source>
        <dbReference type="ARBA" id="ARBA00049127"/>
    </source>
</evidence>
<dbReference type="PANTHER" id="PTHR11482:SF6">
    <property type="entry name" value="ORNITHINE DECARBOXYLASE 1-RELATED"/>
    <property type="match status" value="1"/>
</dbReference>
<feature type="modified residue" description="N6-(pyridoxal phosphate)lysine" evidence="8">
    <location>
        <position position="57"/>
    </location>
</feature>
<gene>
    <name evidence="10" type="ORF">OSV15_04880</name>
</gene>
<dbReference type="InterPro" id="IPR029066">
    <property type="entry name" value="PLP-binding_barrel"/>
</dbReference>
<dbReference type="GO" id="GO:0004586">
    <property type="term" value="F:ornithine decarboxylase activity"/>
    <property type="evidence" value="ECO:0007669"/>
    <property type="project" value="UniProtKB-EC"/>
</dbReference>
<name>A0AA47HYZ7_9GAMM</name>
<evidence type="ECO:0000313" key="11">
    <source>
        <dbReference type="Proteomes" id="UP001164632"/>
    </source>
</evidence>
<accession>A0AA47HYZ7</accession>
<protein>
    <recommendedName>
        <fullName evidence="6">ornithine decarboxylase</fullName>
        <ecNumber evidence="6">4.1.1.17</ecNumber>
    </recommendedName>
</protein>
<dbReference type="EMBL" id="CP113257">
    <property type="protein sequence ID" value="WAE53534.1"/>
    <property type="molecule type" value="Genomic_DNA"/>
</dbReference>
<dbReference type="Gene3D" id="2.40.37.10">
    <property type="entry name" value="Lyase, Ornithine Decarboxylase, Chain A, domain 1"/>
    <property type="match status" value="1"/>
</dbReference>
<keyword evidence="3 8" id="KW-0663">Pyridoxal phosphate</keyword>
<dbReference type="PROSITE" id="PS00879">
    <property type="entry name" value="ODR_DC_2_2"/>
    <property type="match status" value="1"/>
</dbReference>
<dbReference type="GO" id="GO:0005737">
    <property type="term" value="C:cytoplasm"/>
    <property type="evidence" value="ECO:0007669"/>
    <property type="project" value="TreeGrafter"/>
</dbReference>
<dbReference type="InterPro" id="IPR002433">
    <property type="entry name" value="Orn_de-COase"/>
</dbReference>
<evidence type="ECO:0000256" key="6">
    <source>
        <dbReference type="ARBA" id="ARBA00034138"/>
    </source>
</evidence>
<dbReference type="SUPFAM" id="SSF50621">
    <property type="entry name" value="Alanine racemase C-terminal domain-like"/>
    <property type="match status" value="1"/>
</dbReference>
<dbReference type="GO" id="GO:0033387">
    <property type="term" value="P:putrescine biosynthetic process from arginine, via ornithine"/>
    <property type="evidence" value="ECO:0007669"/>
    <property type="project" value="TreeGrafter"/>
</dbReference>
<dbReference type="EC" id="4.1.1.17" evidence="6"/>
<evidence type="ECO:0000256" key="1">
    <source>
        <dbReference type="ARBA" id="ARBA00001933"/>
    </source>
</evidence>
<dbReference type="PRINTS" id="PR01179">
    <property type="entry name" value="ODADCRBXLASE"/>
</dbReference>
<dbReference type="Gene3D" id="3.20.20.10">
    <property type="entry name" value="Alanine racemase"/>
    <property type="match status" value="1"/>
</dbReference>
<dbReference type="InterPro" id="IPR022657">
    <property type="entry name" value="De-COase2_CS"/>
</dbReference>
<dbReference type="FunFam" id="2.40.37.10:FF:000004">
    <property type="entry name" value="Ornithine decarboxylase"/>
    <property type="match status" value="1"/>
</dbReference>
<evidence type="ECO:0000259" key="9">
    <source>
        <dbReference type="Pfam" id="PF02784"/>
    </source>
</evidence>
<sequence length="387" mass="43520">MTVKIEDYFPRATFQKMKAFADQHETPFVVIDTETISKAYDDLRTGFEFAKVYYAVKANPAVEIIDLLRDKGSSFDIASIYELDKVMSRGVGPERISYGNTIKKSKDIRYFFEKGVRMFATDSEADLRNIAKAAPGSKVYVRILTEGSTTADWPLSRKFGCQTDMAMDLLILARQLGLVPYGISFHVGSQQRDISVWDAAIAKVKVIFERLKEEDGIELKMINMGGGFPANYITRTNSLETYAEEIIRFLKEDFGDDLPEIILEPGRSLIANAGILVSEVVLVARKSRTAVERWVYVDVGKFSGLIETMDESIKFPIYAEKKGEVEEVVIAGPTCDSADIMYENYKYGLPLNLAIGDRLYWLSTGAYTTSYSAVEFNGFPPLKAYYI</sequence>
<dbReference type="InterPro" id="IPR022644">
    <property type="entry name" value="De-COase2_N"/>
</dbReference>
<dbReference type="CDD" id="cd00622">
    <property type="entry name" value="PLPDE_III_ODC"/>
    <property type="match status" value="1"/>
</dbReference>
<evidence type="ECO:0000256" key="4">
    <source>
        <dbReference type="ARBA" id="ARBA00023239"/>
    </source>
</evidence>
<reference evidence="10" key="1">
    <citation type="submission" date="2022-11" db="EMBL/GenBank/DDBJ databases">
        <title>Genomic of Pseudomonas TF18.</title>
        <authorList>
            <person name="Liu T."/>
        </authorList>
    </citation>
    <scope>NUCLEOTIDE SEQUENCE</scope>
    <source>
        <strain evidence="10">TF18</strain>
    </source>
</reference>
<feature type="active site" description="Proton donor" evidence="8">
    <location>
        <position position="335"/>
    </location>
</feature>
<dbReference type="InterPro" id="IPR022653">
    <property type="entry name" value="De-COase2_pyr-phos_BS"/>
</dbReference>
<dbReference type="FunFam" id="3.20.20.10:FF:000008">
    <property type="entry name" value="Ornithine decarboxylase"/>
    <property type="match status" value="1"/>
</dbReference>
<dbReference type="RefSeq" id="WP_267932258.1">
    <property type="nucleotide sequence ID" value="NZ_CP113257.1"/>
</dbReference>
<evidence type="ECO:0000256" key="8">
    <source>
        <dbReference type="PIRSR" id="PIRSR600183-50"/>
    </source>
</evidence>
<evidence type="ECO:0000256" key="2">
    <source>
        <dbReference type="ARBA" id="ARBA00008872"/>
    </source>
</evidence>
<comment type="catalytic activity">
    <reaction evidence="7">
        <text>L-ornithine + H(+) = putrescine + CO2</text>
        <dbReference type="Rhea" id="RHEA:22964"/>
        <dbReference type="ChEBI" id="CHEBI:15378"/>
        <dbReference type="ChEBI" id="CHEBI:16526"/>
        <dbReference type="ChEBI" id="CHEBI:46911"/>
        <dbReference type="ChEBI" id="CHEBI:326268"/>
        <dbReference type="EC" id="4.1.1.17"/>
    </reaction>
</comment>
<comment type="pathway">
    <text evidence="5">Amine and polyamine biosynthesis; putrescine biosynthesis via L-ornithine pathway; putrescine from L-ornithine: step 1/1.</text>
</comment>
<feature type="domain" description="Orn/DAP/Arg decarboxylase 2 N-terminal" evidence="9">
    <location>
        <begin position="35"/>
        <end position="271"/>
    </location>
</feature>
<dbReference type="PROSITE" id="PS00878">
    <property type="entry name" value="ODR_DC_2_1"/>
    <property type="match status" value="1"/>
</dbReference>
<dbReference type="Pfam" id="PF02784">
    <property type="entry name" value="Orn_Arg_deC_N"/>
    <property type="match status" value="1"/>
</dbReference>
<dbReference type="InterPro" id="IPR009006">
    <property type="entry name" value="Ala_racemase/Decarboxylase_C"/>
</dbReference>
<evidence type="ECO:0000313" key="10">
    <source>
        <dbReference type="EMBL" id="WAE53534.1"/>
    </source>
</evidence>
<comment type="cofactor">
    <cofactor evidence="1 8">
        <name>pyridoxal 5'-phosphate</name>
        <dbReference type="ChEBI" id="CHEBI:597326"/>
    </cofactor>
</comment>
<proteinExistence type="inferred from homology"/>
<dbReference type="Proteomes" id="UP001164632">
    <property type="component" value="Chromosome"/>
</dbReference>
<dbReference type="SUPFAM" id="SSF51419">
    <property type="entry name" value="PLP-binding barrel"/>
    <property type="match status" value="1"/>
</dbReference>
<comment type="similarity">
    <text evidence="2">Belongs to the Orn/Lys/Arg decarboxylase class-II family.</text>
</comment>
<dbReference type="InterPro" id="IPR000183">
    <property type="entry name" value="Orn/DAP/Arg_de-COase"/>
</dbReference>
<organism evidence="10 11">
    <name type="scientific">Stutzerimonas frequens</name>
    <dbReference type="NCBI Taxonomy" id="2968969"/>
    <lineage>
        <taxon>Bacteria</taxon>
        <taxon>Pseudomonadati</taxon>
        <taxon>Pseudomonadota</taxon>
        <taxon>Gammaproteobacteria</taxon>
        <taxon>Pseudomonadales</taxon>
        <taxon>Pseudomonadaceae</taxon>
        <taxon>Stutzerimonas</taxon>
    </lineage>
</organism>
<dbReference type="AlphaFoldDB" id="A0AA47HYZ7"/>
<evidence type="ECO:0000256" key="3">
    <source>
        <dbReference type="ARBA" id="ARBA00022898"/>
    </source>
</evidence>